<dbReference type="Proteomes" id="UP000234503">
    <property type="component" value="Unassembled WGS sequence"/>
</dbReference>
<dbReference type="EMBL" id="PJZH01000008">
    <property type="protein sequence ID" value="PLR35614.1"/>
    <property type="molecule type" value="Genomic_DNA"/>
</dbReference>
<dbReference type="RefSeq" id="WP_101824350.1">
    <property type="nucleotide sequence ID" value="NZ_PJZH01000008.1"/>
</dbReference>
<dbReference type="AlphaFoldDB" id="A0A2N5E447"/>
<keyword evidence="3" id="KW-1185">Reference proteome</keyword>
<evidence type="ECO:0000256" key="1">
    <source>
        <dbReference type="SAM" id="Phobius"/>
    </source>
</evidence>
<feature type="transmembrane region" description="Helical" evidence="1">
    <location>
        <begin position="64"/>
        <end position="81"/>
    </location>
</feature>
<feature type="transmembrane region" description="Helical" evidence="1">
    <location>
        <begin position="40"/>
        <end position="57"/>
    </location>
</feature>
<dbReference type="OrthoDB" id="6624655at2"/>
<evidence type="ECO:0000313" key="2">
    <source>
        <dbReference type="EMBL" id="PLR35614.1"/>
    </source>
</evidence>
<sequence length="221" mass="24969">MFTHPFSGVRLAVFVSFFAFVLSCLLPTNTVIHLMEEGQLIETLTLYAYAVALLYLIFRSDLHIAFMTRCAIILCLFIMMAREADLHKSIAHMSMLKLRFWTGNLPLHDKIGALLILLPVVAACLFLLIKHAKNIRLQAKLHKAYAVTTVTFVVLIPLTNIADRSLGLLKENFGWHAPLWLVAFQTSQEELLEMSLPLLALLAAIQYKRSKDIGDIVQVYT</sequence>
<keyword evidence="1" id="KW-0812">Transmembrane</keyword>
<feature type="transmembrane region" description="Helical" evidence="1">
    <location>
        <begin position="111"/>
        <end position="129"/>
    </location>
</feature>
<feature type="transmembrane region" description="Helical" evidence="1">
    <location>
        <begin position="141"/>
        <end position="162"/>
    </location>
</feature>
<proteinExistence type="predicted"/>
<comment type="caution">
    <text evidence="2">The sequence shown here is derived from an EMBL/GenBank/DDBJ whole genome shotgun (WGS) entry which is preliminary data.</text>
</comment>
<protein>
    <submittedName>
        <fullName evidence="2">Uncharacterized protein</fullName>
    </submittedName>
</protein>
<name>A0A2N5E447_9GAMM</name>
<evidence type="ECO:0000313" key="3">
    <source>
        <dbReference type="Proteomes" id="UP000234503"/>
    </source>
</evidence>
<gene>
    <name evidence="2" type="ORF">CYR32_10505</name>
</gene>
<keyword evidence="1" id="KW-0472">Membrane</keyword>
<reference evidence="2 3" key="1">
    <citation type="submission" date="2017-12" db="EMBL/GenBank/DDBJ databases">
        <title>Characterization of six clinical isolates of Enterochimera gen. nov., a novel genus of the Yersiniaciae family and the three species Enterochimera arupensis sp. nov., Enterochimera coloradensis sp. nov, and Enterochimera californica sp. nov.</title>
        <authorList>
            <person name="Rossi A."/>
            <person name="Fisher M."/>
        </authorList>
    </citation>
    <scope>NUCLEOTIDE SEQUENCE [LARGE SCALE GENOMIC DNA]</scope>
    <source>
        <strain evidence="3">2016-Iso4</strain>
    </source>
</reference>
<keyword evidence="1" id="KW-1133">Transmembrane helix</keyword>
<organism evidence="2 3">
    <name type="scientific">Chimaeribacter coloradensis</name>
    <dbReference type="NCBI Taxonomy" id="2060068"/>
    <lineage>
        <taxon>Bacteria</taxon>
        <taxon>Pseudomonadati</taxon>
        <taxon>Pseudomonadota</taxon>
        <taxon>Gammaproteobacteria</taxon>
        <taxon>Enterobacterales</taxon>
        <taxon>Yersiniaceae</taxon>
        <taxon>Chimaeribacter</taxon>
    </lineage>
</organism>
<accession>A0A2N5E447</accession>